<evidence type="ECO:0000256" key="3">
    <source>
        <dbReference type="ARBA" id="ARBA00023015"/>
    </source>
</evidence>
<reference evidence="8 9" key="1">
    <citation type="journal article" date="2014" name="BMC Genomics">
        <title>Comparative genomics of the major fungal agents of human and animal Sporotrichosis: Sporothrix schenckii and Sporothrix brasiliensis.</title>
        <authorList>
            <person name="Teixeira M.M."/>
            <person name="de Almeida L.G."/>
            <person name="Kubitschek-Barreira P."/>
            <person name="Alves F.L."/>
            <person name="Kioshima E.S."/>
            <person name="Abadio A.K."/>
            <person name="Fernandes L."/>
            <person name="Derengowski L.S."/>
            <person name="Ferreira K.S."/>
            <person name="Souza R.C."/>
            <person name="Ruiz J.C."/>
            <person name="de Andrade N.C."/>
            <person name="Paes H.C."/>
            <person name="Nicola A.M."/>
            <person name="Albuquerque P."/>
            <person name="Gerber A.L."/>
            <person name="Martins V.P."/>
            <person name="Peconick L.D."/>
            <person name="Neto A.V."/>
            <person name="Chaucanez C.B."/>
            <person name="Silva P.A."/>
            <person name="Cunha O.L."/>
            <person name="de Oliveira F.F."/>
            <person name="dos Santos T.C."/>
            <person name="Barros A.L."/>
            <person name="Soares M.A."/>
            <person name="de Oliveira L.M."/>
            <person name="Marini M.M."/>
            <person name="Villalobos-Duno H."/>
            <person name="Cunha M.M."/>
            <person name="de Hoog S."/>
            <person name="da Silveira J.F."/>
            <person name="Henrissat B."/>
            <person name="Nino-Vega G.A."/>
            <person name="Cisalpino P.S."/>
            <person name="Mora-Montes H.M."/>
            <person name="Almeida S.R."/>
            <person name="Stajich J.E."/>
            <person name="Lopes-Bezerra L.M."/>
            <person name="Vasconcelos A.T."/>
            <person name="Felipe M.S."/>
        </authorList>
    </citation>
    <scope>NUCLEOTIDE SEQUENCE [LARGE SCALE GENOMIC DNA]</scope>
    <source>
        <strain evidence="8 9">1099-18</strain>
    </source>
</reference>
<comment type="subcellular location">
    <subcellularLocation>
        <location evidence="1">Nucleus</location>
    </subcellularLocation>
</comment>
<dbReference type="CDD" id="cd00067">
    <property type="entry name" value="GAL4"/>
    <property type="match status" value="1"/>
</dbReference>
<proteinExistence type="predicted"/>
<organism evidence="8 9">
    <name type="scientific">Sporothrix schenckii 1099-18</name>
    <dbReference type="NCBI Taxonomy" id="1397361"/>
    <lineage>
        <taxon>Eukaryota</taxon>
        <taxon>Fungi</taxon>
        <taxon>Dikarya</taxon>
        <taxon>Ascomycota</taxon>
        <taxon>Pezizomycotina</taxon>
        <taxon>Sordariomycetes</taxon>
        <taxon>Sordariomycetidae</taxon>
        <taxon>Ophiostomatales</taxon>
        <taxon>Ophiostomataceae</taxon>
        <taxon>Sporothrix</taxon>
    </lineage>
</organism>
<dbReference type="GO" id="GO:0045944">
    <property type="term" value="P:positive regulation of transcription by RNA polymerase II"/>
    <property type="evidence" value="ECO:0007669"/>
    <property type="project" value="TreeGrafter"/>
</dbReference>
<protein>
    <recommendedName>
        <fullName evidence="10">Zn(2)-C6 fungal-type domain-containing protein</fullName>
    </recommendedName>
</protein>
<sequence length="593" mass="65494">MKCDERKPTCRHCEIARRECRYDVSESAARRSESNGGFQFDASHVWLDTPEVRFVHTVATSTDDTDANTESNTATNVSTPAQPSPEPDTGVLFDDDGHMPALAAEHAAHQPVPEPVSEPVSTPAYPVTAPTPSHNATDFASPYSTTSGGSPDTIVDPMQSLIRMRASGSVIYTPGPTQPLRDPQIATLLQHYTQHLAGWFDVNDPHRQFETFVPFLALSCPVLLHAVLALSACHLHRRNGSRYGVHNGHGPHDKLYASQFHDLCIQDLIPALADPATALDNVLPISTVVLRMYEMLSYESGGDNEATADRETDAQRNDLHRRGCSSLFIHNRKNIGFRALKRTAFWTYFREEIMVALASRRPTAILPRHWKVDITWGGDYDYVKTEQMTMLMAEVVDFCFGQGGGGDGDGVDNNNNNNNSNNSDTHPPDRWSDLQREVSAWHEALPESFQPLAVLDDGGPFPHIFYLSTWHMIAMQFYHLAKVLLALHNPHPARGMDFLGFARALEVGLAGGVRATTEILEHALQLCGMTKTTGDKHPGVLVNAVQPLVICGRIFKKPDEQAELVHMLQRIEEVTAVSTAEGIQSLNEAWGMG</sequence>
<dbReference type="OrthoDB" id="4525710at2759"/>
<dbReference type="GO" id="GO:0000981">
    <property type="term" value="F:DNA-binding transcription factor activity, RNA polymerase II-specific"/>
    <property type="evidence" value="ECO:0007669"/>
    <property type="project" value="InterPro"/>
</dbReference>
<comment type="caution">
    <text evidence="8">The sequence shown here is derived from an EMBL/GenBank/DDBJ whole genome shotgun (WGS) entry which is preliminary data.</text>
</comment>
<keyword evidence="4" id="KW-0238">DNA-binding</keyword>
<dbReference type="PANTHER" id="PTHR37534">
    <property type="entry name" value="TRANSCRIPTIONAL ACTIVATOR PROTEIN UGA3"/>
    <property type="match status" value="1"/>
</dbReference>
<accession>A0A0F2LRQ6</accession>
<evidence type="ECO:0000256" key="6">
    <source>
        <dbReference type="ARBA" id="ARBA00023242"/>
    </source>
</evidence>
<feature type="region of interest" description="Disordered" evidence="7">
    <location>
        <begin position="59"/>
        <end position="89"/>
    </location>
</feature>
<evidence type="ECO:0008006" key="10">
    <source>
        <dbReference type="Google" id="ProtNLM"/>
    </source>
</evidence>
<evidence type="ECO:0000256" key="7">
    <source>
        <dbReference type="SAM" id="MobiDB-lite"/>
    </source>
</evidence>
<keyword evidence="3" id="KW-0805">Transcription regulation</keyword>
<feature type="compositionally biased region" description="Low complexity" evidence="7">
    <location>
        <begin position="411"/>
        <end position="424"/>
    </location>
</feature>
<reference evidence="8 9" key="2">
    <citation type="journal article" date="2015" name="Eukaryot. Cell">
        <title>Asexual propagation of a virulent clone complex in a human and feline outbreak of sporotrichosis.</title>
        <authorList>
            <person name="Teixeira Mde M."/>
            <person name="Rodrigues A.M."/>
            <person name="Tsui C.K."/>
            <person name="de Almeida L.G."/>
            <person name="Van Diepeningen A.D."/>
            <person name="van den Ende B.G."/>
            <person name="Fernandes G.F."/>
            <person name="Kano R."/>
            <person name="Hamelin R.C."/>
            <person name="Lopes-Bezerra L.M."/>
            <person name="Vasconcelos A.T."/>
            <person name="de Hoog S."/>
            <person name="de Camargo Z.P."/>
            <person name="Felipe M.S."/>
        </authorList>
    </citation>
    <scope>NUCLEOTIDE SEQUENCE [LARGE SCALE GENOMIC DNA]</scope>
    <source>
        <strain evidence="8 9">1099-18</strain>
    </source>
</reference>
<dbReference type="Pfam" id="PF11951">
    <property type="entry name" value="Fungal_trans_2"/>
    <property type="match status" value="1"/>
</dbReference>
<gene>
    <name evidence="8" type="ORF">SPSK_05073</name>
</gene>
<dbReference type="PANTHER" id="PTHR37534:SF2">
    <property type="entry name" value="N-ACETYLTRANSFERASE DOMAIN-CONTAINING PROTEIN"/>
    <property type="match status" value="1"/>
</dbReference>
<evidence type="ECO:0000313" key="9">
    <source>
        <dbReference type="Proteomes" id="UP000033710"/>
    </source>
</evidence>
<dbReference type="InterPro" id="IPR021858">
    <property type="entry name" value="Fun_TF"/>
</dbReference>
<feature type="region of interest" description="Disordered" evidence="7">
    <location>
        <begin position="111"/>
        <end position="151"/>
    </location>
</feature>
<name>A0A0F2LRQ6_SPOSC</name>
<dbReference type="GeneID" id="27667103"/>
<dbReference type="RefSeq" id="XP_016582894.1">
    <property type="nucleotide sequence ID" value="XM_016731826.1"/>
</dbReference>
<evidence type="ECO:0000256" key="2">
    <source>
        <dbReference type="ARBA" id="ARBA00022833"/>
    </source>
</evidence>
<dbReference type="Proteomes" id="UP000033710">
    <property type="component" value="Unassembled WGS sequence"/>
</dbReference>
<feature type="compositionally biased region" description="Polar residues" evidence="7">
    <location>
        <begin position="59"/>
        <end position="81"/>
    </location>
</feature>
<dbReference type="GO" id="GO:0008270">
    <property type="term" value="F:zinc ion binding"/>
    <property type="evidence" value="ECO:0007669"/>
    <property type="project" value="InterPro"/>
</dbReference>
<dbReference type="AlphaFoldDB" id="A0A0F2LRQ6"/>
<feature type="region of interest" description="Disordered" evidence="7">
    <location>
        <begin position="407"/>
        <end position="431"/>
    </location>
</feature>
<dbReference type="EMBL" id="AXCR01000012">
    <property type="protein sequence ID" value="KJR80218.1"/>
    <property type="molecule type" value="Genomic_DNA"/>
</dbReference>
<dbReference type="VEuPathDB" id="FungiDB:SPSK_05073"/>
<dbReference type="CDD" id="cd12148">
    <property type="entry name" value="fungal_TF_MHR"/>
    <property type="match status" value="1"/>
</dbReference>
<dbReference type="GO" id="GO:0005634">
    <property type="term" value="C:nucleus"/>
    <property type="evidence" value="ECO:0007669"/>
    <property type="project" value="UniProtKB-SubCell"/>
</dbReference>
<evidence type="ECO:0000313" key="8">
    <source>
        <dbReference type="EMBL" id="KJR80218.1"/>
    </source>
</evidence>
<evidence type="ECO:0000256" key="1">
    <source>
        <dbReference type="ARBA" id="ARBA00004123"/>
    </source>
</evidence>
<keyword evidence="6" id="KW-0539">Nucleus</keyword>
<evidence type="ECO:0000256" key="5">
    <source>
        <dbReference type="ARBA" id="ARBA00023163"/>
    </source>
</evidence>
<evidence type="ECO:0000256" key="4">
    <source>
        <dbReference type="ARBA" id="ARBA00023125"/>
    </source>
</evidence>
<dbReference type="KEGG" id="ssck:SPSK_05073"/>
<keyword evidence="2" id="KW-0862">Zinc</keyword>
<keyword evidence="5" id="KW-0804">Transcription</keyword>
<dbReference type="GO" id="GO:0000976">
    <property type="term" value="F:transcription cis-regulatory region binding"/>
    <property type="evidence" value="ECO:0007669"/>
    <property type="project" value="TreeGrafter"/>
</dbReference>
<dbReference type="InterPro" id="IPR001138">
    <property type="entry name" value="Zn2Cys6_DnaBD"/>
</dbReference>
<feature type="compositionally biased region" description="Polar residues" evidence="7">
    <location>
        <begin position="130"/>
        <end position="150"/>
    </location>
</feature>